<evidence type="ECO:0000256" key="1">
    <source>
        <dbReference type="ARBA" id="ARBA00010398"/>
    </source>
</evidence>
<evidence type="ECO:0000259" key="4">
    <source>
        <dbReference type="PROSITE" id="PS50972"/>
    </source>
</evidence>
<comment type="similarity">
    <text evidence="1">Belongs to the vitamin-B12 dependent methionine synthase family.</text>
</comment>
<gene>
    <name evidence="5" type="ORF">DEACI_1429</name>
    <name evidence="6" type="ORF">DEACI_3103</name>
</gene>
<dbReference type="NCBIfam" id="NF005719">
    <property type="entry name" value="PRK07535.1"/>
    <property type="match status" value="1"/>
</dbReference>
<organism evidence="5">
    <name type="scientific">Acididesulfobacillus acetoxydans</name>
    <dbReference type="NCBI Taxonomy" id="1561005"/>
    <lineage>
        <taxon>Bacteria</taxon>
        <taxon>Bacillati</taxon>
        <taxon>Bacillota</taxon>
        <taxon>Clostridia</taxon>
        <taxon>Eubacteriales</taxon>
        <taxon>Peptococcaceae</taxon>
        <taxon>Acididesulfobacillus</taxon>
    </lineage>
</organism>
<dbReference type="PROSITE" id="PS50972">
    <property type="entry name" value="PTERIN_BINDING"/>
    <property type="match status" value="1"/>
</dbReference>
<reference evidence="6" key="1">
    <citation type="submission" date="2014-11" db="EMBL/GenBank/DDBJ databases">
        <authorList>
            <person name="Hornung B.V."/>
        </authorList>
    </citation>
    <scope>NUCLEOTIDE SEQUENCE</scope>
    <source>
        <strain evidence="6">INE</strain>
    </source>
</reference>
<dbReference type="GO" id="GO:0005829">
    <property type="term" value="C:cytosol"/>
    <property type="evidence" value="ECO:0007669"/>
    <property type="project" value="TreeGrafter"/>
</dbReference>
<dbReference type="GO" id="GO:0008705">
    <property type="term" value="F:methionine synthase activity"/>
    <property type="evidence" value="ECO:0007669"/>
    <property type="project" value="TreeGrafter"/>
</dbReference>
<dbReference type="InterPro" id="IPR011005">
    <property type="entry name" value="Dihydropteroate_synth-like_sf"/>
</dbReference>
<evidence type="ECO:0000313" key="7">
    <source>
        <dbReference type="Proteomes" id="UP001071230"/>
    </source>
</evidence>
<evidence type="ECO:0000313" key="5">
    <source>
        <dbReference type="EMBL" id="CAA7600776.1"/>
    </source>
</evidence>
<reference evidence="5" key="2">
    <citation type="submission" date="2020-01" db="EMBL/GenBank/DDBJ databases">
        <authorList>
            <person name="Hornung B."/>
        </authorList>
    </citation>
    <scope>NUCLEOTIDE SEQUENCE</scope>
    <source>
        <strain evidence="5">PacBioINE</strain>
    </source>
</reference>
<dbReference type="AlphaFoldDB" id="A0A8S0XB51"/>
<evidence type="ECO:0000313" key="6">
    <source>
        <dbReference type="EMBL" id="CEJ08624.1"/>
    </source>
</evidence>
<dbReference type="KEGG" id="aacx:DEACI_1429"/>
<keyword evidence="2" id="KW-0489">Methyltransferase</keyword>
<proteinExistence type="inferred from homology"/>
<evidence type="ECO:0000256" key="3">
    <source>
        <dbReference type="ARBA" id="ARBA00022679"/>
    </source>
</evidence>
<dbReference type="EMBL" id="CDGJ01000085">
    <property type="protein sequence ID" value="CEJ08624.1"/>
    <property type="molecule type" value="Genomic_DNA"/>
</dbReference>
<dbReference type="SUPFAM" id="SSF51717">
    <property type="entry name" value="Dihydropteroate synthetase-like"/>
    <property type="match status" value="1"/>
</dbReference>
<dbReference type="GO" id="GO:0042558">
    <property type="term" value="P:pteridine-containing compound metabolic process"/>
    <property type="evidence" value="ECO:0007669"/>
    <property type="project" value="InterPro"/>
</dbReference>
<evidence type="ECO:0000256" key="2">
    <source>
        <dbReference type="ARBA" id="ARBA00022603"/>
    </source>
</evidence>
<dbReference type="InterPro" id="IPR000489">
    <property type="entry name" value="Pterin-binding_dom"/>
</dbReference>
<dbReference type="InterPro" id="IPR050554">
    <property type="entry name" value="Met_Synthase/Corrinoid"/>
</dbReference>
<protein>
    <submittedName>
        <fullName evidence="6">Pterin binding enzyme</fullName>
    </submittedName>
    <submittedName>
        <fullName evidence="5">Pterin-binding domain protein</fullName>
    </submittedName>
</protein>
<dbReference type="PANTHER" id="PTHR45833">
    <property type="entry name" value="METHIONINE SYNTHASE"/>
    <property type="match status" value="1"/>
</dbReference>
<dbReference type="Proteomes" id="UP001071230">
    <property type="component" value="Unassembled WGS sequence"/>
</dbReference>
<dbReference type="Proteomes" id="UP000836597">
    <property type="component" value="Chromosome"/>
</dbReference>
<dbReference type="EMBL" id="LR746496">
    <property type="protein sequence ID" value="CAA7600776.1"/>
    <property type="molecule type" value="Genomic_DNA"/>
</dbReference>
<dbReference type="Pfam" id="PF00809">
    <property type="entry name" value="Pterin_bind"/>
    <property type="match status" value="1"/>
</dbReference>
<dbReference type="Gene3D" id="3.20.20.20">
    <property type="entry name" value="Dihydropteroate synthase-like"/>
    <property type="match status" value="1"/>
</dbReference>
<accession>A0A8S0XB51</accession>
<keyword evidence="3" id="KW-0808">Transferase</keyword>
<dbReference type="GO" id="GO:0032259">
    <property type="term" value="P:methylation"/>
    <property type="evidence" value="ECO:0007669"/>
    <property type="project" value="UniProtKB-KW"/>
</dbReference>
<feature type="domain" description="Pterin-binding" evidence="4">
    <location>
        <begin position="1"/>
        <end position="262"/>
    </location>
</feature>
<name>A0A8S0XB51_9FIRM</name>
<sequence length="263" mass="29184">MLIIGEKLNSAIPSVREAMLNKDVEFIKELAKKQAAGGADFLDINTAQGNSEIDDMEWVVQAVQEVVDVPLCIDSVSPEVVRKGLQTAKGKTMLNSISMEAARLEGMLPLIKEYDCSVIALTMDDNGIPKTAKERIRIAGELVEVFKRENIDMEKVYFDPLVLPLAVDSNNGVIFFECLSEIKRLFNGKTVSGLSNVSHSLPKRKLINRNFLTICMSHGMDAAIMDPMDTKITSALIATNLLLNKDRFSRNYLKAFRSNALED</sequence>
<keyword evidence="7" id="KW-1185">Reference proteome</keyword>
<dbReference type="RefSeq" id="WP_240984394.1">
    <property type="nucleotide sequence ID" value="NZ_CDGJ01000085.1"/>
</dbReference>